<dbReference type="Proteomes" id="UP000007437">
    <property type="component" value="Chromosome"/>
</dbReference>
<evidence type="ECO:0000313" key="1">
    <source>
        <dbReference type="EMBL" id="CBW75149.1"/>
    </source>
</evidence>
<gene>
    <name evidence="1" type="ordered locus">RBRH_01567</name>
</gene>
<dbReference type="AlphaFoldDB" id="E5ARB7"/>
<dbReference type="STRING" id="882378.RBRH_01567"/>
<protein>
    <submittedName>
        <fullName evidence="1">Uncharacterized protein</fullName>
    </submittedName>
</protein>
<dbReference type="KEGG" id="brh:RBRH_01567"/>
<proteinExistence type="predicted"/>
<dbReference type="HOGENOM" id="CLU_3372639_0_0_4"/>
<evidence type="ECO:0000313" key="2">
    <source>
        <dbReference type="Proteomes" id="UP000007437"/>
    </source>
</evidence>
<name>E5ARB7_MYCRK</name>
<dbReference type="EMBL" id="FR687359">
    <property type="protein sequence ID" value="CBW75149.1"/>
    <property type="molecule type" value="Genomic_DNA"/>
</dbReference>
<accession>E5ARB7</accession>
<reference evidence="1 2" key="1">
    <citation type="journal article" date="2011" name="J. Bacteriol.">
        <title>Complete genome sequence of Burkholderia rhizoxinica, an endosymbiont of Rhizopus microsporus.</title>
        <authorList>
            <person name="Lackner G."/>
            <person name="Moebius N."/>
            <person name="Partida-Martinez L."/>
            <person name="Hertweck C."/>
        </authorList>
    </citation>
    <scope>NUCLEOTIDE SEQUENCE [LARGE SCALE GENOMIC DNA]</scope>
    <source>
        <strain evidence="2">DSM 19002 / CIP 109453 / HKI 454</strain>
    </source>
</reference>
<organism evidence="1 2">
    <name type="scientific">Mycetohabitans rhizoxinica (strain DSM 19002 / CIP 109453 / HKI 454)</name>
    <name type="common">Paraburkholderia rhizoxinica</name>
    <dbReference type="NCBI Taxonomy" id="882378"/>
    <lineage>
        <taxon>Bacteria</taxon>
        <taxon>Pseudomonadati</taxon>
        <taxon>Pseudomonadota</taxon>
        <taxon>Betaproteobacteria</taxon>
        <taxon>Burkholderiales</taxon>
        <taxon>Burkholderiaceae</taxon>
        <taxon>Mycetohabitans</taxon>
    </lineage>
</organism>
<sequence>MVRRVWLAQVAQWQAYAPAQIAVIAFVLEQGLLT</sequence>